<dbReference type="RefSeq" id="WP_002704467.1">
    <property type="nucleotide sequence ID" value="NZ_AAWS01000065.1"/>
</dbReference>
<sequence>MVNYSVKQLARLAGVSIRTLHYYDKIGLLVPARKAASGYRYYGKTELLRLQQILFYKELKYPLRQIKVLLDAPEFDLYASLEQQKRLLLEEANRIQQLIMTIDKTMVGLQNTKDMITDEELYAGFTPEQKSEYRQEVSQRWGEDKLQAVEERLLGLNNKQWTDIKAKGQEVEQLLAELMQARQITNSLVVQKTIEQHYLHICEFWTPNCEQYRGLGKMYVEDARFTAHYDQYAKGLSAFICEAIEVYCDNGMRVIAR</sequence>
<dbReference type="AlphaFoldDB" id="A1ZYD0"/>
<dbReference type="Gene3D" id="1.10.490.50">
    <property type="entry name" value="Antibiotic binding domain of TipA-like multidrug resistance regulators"/>
    <property type="match status" value="1"/>
</dbReference>
<organism evidence="6 7">
    <name type="scientific">Microscilla marina ATCC 23134</name>
    <dbReference type="NCBI Taxonomy" id="313606"/>
    <lineage>
        <taxon>Bacteria</taxon>
        <taxon>Pseudomonadati</taxon>
        <taxon>Bacteroidota</taxon>
        <taxon>Cytophagia</taxon>
        <taxon>Cytophagales</taxon>
        <taxon>Microscillaceae</taxon>
        <taxon>Microscilla</taxon>
    </lineage>
</organism>
<dbReference type="GO" id="GO:0003677">
    <property type="term" value="F:DNA binding"/>
    <property type="evidence" value="ECO:0007669"/>
    <property type="project" value="UniProtKB-KW"/>
</dbReference>
<accession>A1ZYD0</accession>
<gene>
    <name evidence="6" type="ORF">M23134_07714</name>
</gene>
<dbReference type="SMART" id="SM00422">
    <property type="entry name" value="HTH_MERR"/>
    <property type="match status" value="1"/>
</dbReference>
<keyword evidence="2" id="KW-0238">DNA-binding</keyword>
<evidence type="ECO:0000313" key="7">
    <source>
        <dbReference type="Proteomes" id="UP000004095"/>
    </source>
</evidence>
<evidence type="ECO:0000256" key="3">
    <source>
        <dbReference type="ARBA" id="ARBA00023159"/>
    </source>
</evidence>
<dbReference type="SUPFAM" id="SSF89082">
    <property type="entry name" value="Antibiotic binding domain of TipA-like multidrug resistance regulators"/>
    <property type="match status" value="1"/>
</dbReference>
<protein>
    <submittedName>
        <fullName evidence="6">MerR family transcriptional regulator</fullName>
    </submittedName>
</protein>
<dbReference type="eggNOG" id="COG0789">
    <property type="taxonomic scope" value="Bacteria"/>
</dbReference>
<dbReference type="InterPro" id="IPR012925">
    <property type="entry name" value="TipAS_dom"/>
</dbReference>
<dbReference type="EMBL" id="AAWS01000065">
    <property type="protein sequence ID" value="EAY24603.1"/>
    <property type="molecule type" value="Genomic_DNA"/>
</dbReference>
<name>A1ZYD0_MICM2</name>
<dbReference type="CDD" id="cd01106">
    <property type="entry name" value="HTH_TipAL-Mta"/>
    <property type="match status" value="1"/>
</dbReference>
<dbReference type="Proteomes" id="UP000004095">
    <property type="component" value="Unassembled WGS sequence"/>
</dbReference>
<keyword evidence="3" id="KW-0010">Activator</keyword>
<dbReference type="Gene3D" id="1.10.1660.10">
    <property type="match status" value="1"/>
</dbReference>
<evidence type="ECO:0000256" key="4">
    <source>
        <dbReference type="ARBA" id="ARBA00023163"/>
    </source>
</evidence>
<comment type="caution">
    <text evidence="6">The sequence shown here is derived from an EMBL/GenBank/DDBJ whole genome shotgun (WGS) entry which is preliminary data.</text>
</comment>
<dbReference type="Pfam" id="PF13411">
    <property type="entry name" value="MerR_1"/>
    <property type="match status" value="1"/>
</dbReference>
<feature type="domain" description="HTH merR-type" evidence="5">
    <location>
        <begin position="3"/>
        <end position="72"/>
    </location>
</feature>
<dbReference type="InterPro" id="IPR036244">
    <property type="entry name" value="TipA-like_antibiotic-bd"/>
</dbReference>
<keyword evidence="1" id="KW-0805">Transcription regulation</keyword>
<reference evidence="6 7" key="1">
    <citation type="submission" date="2007-01" db="EMBL/GenBank/DDBJ databases">
        <authorList>
            <person name="Haygood M."/>
            <person name="Podell S."/>
            <person name="Anderson C."/>
            <person name="Hopkinson B."/>
            <person name="Roe K."/>
            <person name="Barbeau K."/>
            <person name="Gaasterland T."/>
            <person name="Ferriera S."/>
            <person name="Johnson J."/>
            <person name="Kravitz S."/>
            <person name="Beeson K."/>
            <person name="Sutton G."/>
            <person name="Rogers Y.-H."/>
            <person name="Friedman R."/>
            <person name="Frazier M."/>
            <person name="Venter J.C."/>
        </authorList>
    </citation>
    <scope>NUCLEOTIDE SEQUENCE [LARGE SCALE GENOMIC DNA]</scope>
    <source>
        <strain evidence="6 7">ATCC 23134</strain>
    </source>
</reference>
<dbReference type="InterPro" id="IPR000551">
    <property type="entry name" value="MerR-type_HTH_dom"/>
</dbReference>
<dbReference type="PANTHER" id="PTHR30204:SF90">
    <property type="entry name" value="HTH-TYPE TRANSCRIPTIONAL ACTIVATOR MTA"/>
    <property type="match status" value="1"/>
</dbReference>
<dbReference type="SUPFAM" id="SSF46955">
    <property type="entry name" value="Putative DNA-binding domain"/>
    <property type="match status" value="1"/>
</dbReference>
<evidence type="ECO:0000256" key="2">
    <source>
        <dbReference type="ARBA" id="ARBA00023125"/>
    </source>
</evidence>
<keyword evidence="4" id="KW-0804">Transcription</keyword>
<proteinExistence type="predicted"/>
<evidence type="ECO:0000313" key="6">
    <source>
        <dbReference type="EMBL" id="EAY24603.1"/>
    </source>
</evidence>
<dbReference type="OrthoDB" id="1894615at2"/>
<dbReference type="InterPro" id="IPR009061">
    <property type="entry name" value="DNA-bd_dom_put_sf"/>
</dbReference>
<dbReference type="Pfam" id="PF07739">
    <property type="entry name" value="TipAS"/>
    <property type="match status" value="1"/>
</dbReference>
<dbReference type="PRINTS" id="PR00040">
    <property type="entry name" value="HTHMERR"/>
</dbReference>
<dbReference type="InterPro" id="IPR047057">
    <property type="entry name" value="MerR_fam"/>
</dbReference>
<dbReference type="GO" id="GO:0003700">
    <property type="term" value="F:DNA-binding transcription factor activity"/>
    <property type="evidence" value="ECO:0007669"/>
    <property type="project" value="InterPro"/>
</dbReference>
<evidence type="ECO:0000259" key="5">
    <source>
        <dbReference type="PROSITE" id="PS50937"/>
    </source>
</evidence>
<dbReference type="PROSITE" id="PS50937">
    <property type="entry name" value="HTH_MERR_2"/>
    <property type="match status" value="1"/>
</dbReference>
<keyword evidence="7" id="KW-1185">Reference proteome</keyword>
<dbReference type="PANTHER" id="PTHR30204">
    <property type="entry name" value="REDOX-CYCLING DRUG-SENSING TRANSCRIPTIONAL ACTIVATOR SOXR"/>
    <property type="match status" value="1"/>
</dbReference>
<evidence type="ECO:0000256" key="1">
    <source>
        <dbReference type="ARBA" id="ARBA00023015"/>
    </source>
</evidence>